<dbReference type="AlphaFoldDB" id="A0A9X9WUW4"/>
<dbReference type="Proteomes" id="UP001138751">
    <property type="component" value="Unassembled WGS sequence"/>
</dbReference>
<dbReference type="GO" id="GO:0009055">
    <property type="term" value="F:electron transfer activity"/>
    <property type="evidence" value="ECO:0007669"/>
    <property type="project" value="InterPro"/>
</dbReference>
<evidence type="ECO:0000256" key="1">
    <source>
        <dbReference type="SAM" id="SignalP"/>
    </source>
</evidence>
<comment type="caution">
    <text evidence="2">The sequence shown here is derived from an EMBL/GenBank/DDBJ whole genome shotgun (WGS) entry which is preliminary data.</text>
</comment>
<evidence type="ECO:0000313" key="2">
    <source>
        <dbReference type="EMBL" id="MBR0670943.1"/>
    </source>
</evidence>
<dbReference type="RefSeq" id="WP_211861321.1">
    <property type="nucleotide sequence ID" value="NZ_JAAEDM010000013.1"/>
</dbReference>
<keyword evidence="3" id="KW-1185">Reference proteome</keyword>
<accession>A0A9X9WUW4</accession>
<reference evidence="2" key="2">
    <citation type="journal article" date="2021" name="Syst. Appl. Microbiol.">
        <title>Roseomonas hellenica sp. nov., isolated from roots of wild-growing Alkanna tinctoria.</title>
        <authorList>
            <person name="Rat A."/>
            <person name="Naranjo H.D."/>
            <person name="Lebbe L."/>
            <person name="Cnockaert M."/>
            <person name="Krigas N."/>
            <person name="Grigoriadou K."/>
            <person name="Maloupa E."/>
            <person name="Willems A."/>
        </authorList>
    </citation>
    <scope>NUCLEOTIDE SEQUENCE</scope>
    <source>
        <strain evidence="2">LMG 31231</strain>
    </source>
</reference>
<dbReference type="SUPFAM" id="SSF46626">
    <property type="entry name" value="Cytochrome c"/>
    <property type="match status" value="1"/>
</dbReference>
<evidence type="ECO:0008006" key="4">
    <source>
        <dbReference type="Google" id="ProtNLM"/>
    </source>
</evidence>
<evidence type="ECO:0000313" key="3">
    <source>
        <dbReference type="Proteomes" id="UP001138751"/>
    </source>
</evidence>
<dbReference type="Gene3D" id="1.10.760.10">
    <property type="entry name" value="Cytochrome c-like domain"/>
    <property type="match status" value="1"/>
</dbReference>
<keyword evidence="1" id="KW-0732">Signal</keyword>
<reference evidence="2" key="1">
    <citation type="submission" date="2020-01" db="EMBL/GenBank/DDBJ databases">
        <authorList>
            <person name="Rat A."/>
        </authorList>
    </citation>
    <scope>NUCLEOTIDE SEQUENCE</scope>
    <source>
        <strain evidence="2">LMG 31231</strain>
    </source>
</reference>
<name>A0A9X9WUW4_9PROT</name>
<sequence>MRGALLAAAGVLLAASAVLAQDPDLARRQAEAAAAIAGRAEEETVLAEGEGRSEVFAYCTVCHNTALIRRSAFTRDRWDELMDWMAEKHGMNPLEGEFRQAIVDYLATHYGPRQRGPRGGNPFLD</sequence>
<dbReference type="EMBL" id="JAAEDM010000013">
    <property type="protein sequence ID" value="MBR0670943.1"/>
    <property type="molecule type" value="Genomic_DNA"/>
</dbReference>
<feature type="signal peptide" evidence="1">
    <location>
        <begin position="1"/>
        <end position="20"/>
    </location>
</feature>
<feature type="chain" id="PRO_5040903049" description="Cytochrome c" evidence="1">
    <location>
        <begin position="21"/>
        <end position="125"/>
    </location>
</feature>
<protein>
    <recommendedName>
        <fullName evidence="4">Cytochrome c</fullName>
    </recommendedName>
</protein>
<dbReference type="InterPro" id="IPR036909">
    <property type="entry name" value="Cyt_c-like_dom_sf"/>
</dbReference>
<organism evidence="2 3">
    <name type="scientific">Neoroseomonas soli</name>
    <dbReference type="NCBI Taxonomy" id="1081025"/>
    <lineage>
        <taxon>Bacteria</taxon>
        <taxon>Pseudomonadati</taxon>
        <taxon>Pseudomonadota</taxon>
        <taxon>Alphaproteobacteria</taxon>
        <taxon>Acetobacterales</taxon>
        <taxon>Acetobacteraceae</taxon>
        <taxon>Neoroseomonas</taxon>
    </lineage>
</organism>
<proteinExistence type="predicted"/>
<dbReference type="GO" id="GO:0020037">
    <property type="term" value="F:heme binding"/>
    <property type="evidence" value="ECO:0007669"/>
    <property type="project" value="InterPro"/>
</dbReference>
<gene>
    <name evidence="2" type="ORF">GXW76_07145</name>
</gene>